<organism evidence="3 4">
    <name type="scientific">Xylaria grammica</name>
    <dbReference type="NCBI Taxonomy" id="363999"/>
    <lineage>
        <taxon>Eukaryota</taxon>
        <taxon>Fungi</taxon>
        <taxon>Dikarya</taxon>
        <taxon>Ascomycota</taxon>
        <taxon>Pezizomycotina</taxon>
        <taxon>Sordariomycetes</taxon>
        <taxon>Xylariomycetidae</taxon>
        <taxon>Xylariales</taxon>
        <taxon>Xylariaceae</taxon>
        <taxon>Xylaria</taxon>
    </lineage>
</organism>
<feature type="transmembrane region" description="Helical" evidence="2">
    <location>
        <begin position="40"/>
        <end position="64"/>
    </location>
</feature>
<feature type="compositionally biased region" description="Basic and acidic residues" evidence="1">
    <location>
        <begin position="690"/>
        <end position="706"/>
    </location>
</feature>
<dbReference type="Proteomes" id="UP000286045">
    <property type="component" value="Unassembled WGS sequence"/>
</dbReference>
<evidence type="ECO:0000256" key="1">
    <source>
        <dbReference type="SAM" id="MobiDB-lite"/>
    </source>
</evidence>
<comment type="caution">
    <text evidence="3">The sequence shown here is derived from an EMBL/GenBank/DDBJ whole genome shotgun (WGS) entry which is preliminary data.</text>
</comment>
<feature type="transmembrane region" description="Helical" evidence="2">
    <location>
        <begin position="112"/>
        <end position="134"/>
    </location>
</feature>
<gene>
    <name evidence="3" type="ORF">EKO27_g2850</name>
</gene>
<evidence type="ECO:0000313" key="4">
    <source>
        <dbReference type="Proteomes" id="UP000286045"/>
    </source>
</evidence>
<sequence>MASQSSDNSQYPIYLGIWTNWSRGQVLGCTLTLERQEANLLIALTAFFVAFVSTRFWRIVCFAFHRHYATSDKRDVVYHQRQAILRNSYSAESGAQLLLQLIWTTRSSQSRFYLILLVLVASICIAAFTVAGGLSSQISTAVGTEVLINSQNCGYLDQGKLGNVSGGADLGLVLDGDVAEKVDAAATYAQQCYANSTAGTLDCGRYNSRALKSITQTDAPCPFKEELCRSSSANLRIDSGFIDSHEDLGLNARIEDRALIRYVLHCAPINTQNYTSQINTSIGTLTAYHYGTSMAPLGPVDYVWSAESVQAQYASAFALDATGPLSHYQLSTLFVIVQDERVNTHFSNFQPIESMSRKDADISISFLSSNGVIYSLASDDQWYRVSPSPVDFPMANANESETIPVYLPLEPASPLGCIQQYQFCYGDTQHCGPLASLSDAIDGAASFFNSTANDSKIIDDGTAGAGLFRYVLSVFKNLEYPALYAIPDTLGAASLTSRKNLFDSIQGQLGSNQWQMDVTYWWNIYMASLQQSFLNVAYVSPQASSVLRLRSSFSSAFARNLCNNQKIRSTAHASFSVFGLLFTFVIGFLITLISYLLEPVSGLLYRRWGFKSYAHLEWASQTTLQLQRLAHEELGSGTWSNGTKEIPTTEVGDLLVSLDISNPDHPVLRLPHKDDHSLADSQTIQGGSEEYSRADQYHANKSPNPERFRSEIRLSAASEEPQLPYRGLALTSSGYQWVDTMSSSRRVFDEIYSDSISMYNPQEYDDLEVGALLEAPMLDDWDNATTNFGDQQHM</sequence>
<keyword evidence="2" id="KW-1133">Transmembrane helix</keyword>
<feature type="transmembrane region" description="Helical" evidence="2">
    <location>
        <begin position="575"/>
        <end position="597"/>
    </location>
</feature>
<keyword evidence="2" id="KW-0812">Transmembrane</keyword>
<evidence type="ECO:0000313" key="3">
    <source>
        <dbReference type="EMBL" id="RWA12259.1"/>
    </source>
</evidence>
<feature type="region of interest" description="Disordered" evidence="1">
    <location>
        <begin position="669"/>
        <end position="706"/>
    </location>
</feature>
<keyword evidence="2" id="KW-0472">Membrane</keyword>
<reference evidence="3 4" key="1">
    <citation type="submission" date="2018-12" db="EMBL/GenBank/DDBJ databases">
        <title>Draft genome sequence of Xylaria grammica IHI A82.</title>
        <authorList>
            <person name="Buettner E."/>
            <person name="Kellner H."/>
        </authorList>
    </citation>
    <scope>NUCLEOTIDE SEQUENCE [LARGE SCALE GENOMIC DNA]</scope>
    <source>
        <strain evidence="3 4">IHI A82</strain>
    </source>
</reference>
<dbReference type="AlphaFoldDB" id="A0A439DCX1"/>
<evidence type="ECO:0000256" key="2">
    <source>
        <dbReference type="SAM" id="Phobius"/>
    </source>
</evidence>
<name>A0A439DCX1_9PEZI</name>
<dbReference type="EMBL" id="RYZI01000056">
    <property type="protein sequence ID" value="RWA12259.1"/>
    <property type="molecule type" value="Genomic_DNA"/>
</dbReference>
<proteinExistence type="predicted"/>
<keyword evidence="4" id="KW-1185">Reference proteome</keyword>
<protein>
    <submittedName>
        <fullName evidence="3">Uncharacterized protein</fullName>
    </submittedName>
</protein>
<accession>A0A439DCX1</accession>